<dbReference type="Gene3D" id="3.20.20.70">
    <property type="entry name" value="Aldolase class I"/>
    <property type="match status" value="1"/>
</dbReference>
<sequence length="612" mass="66953">MIRFGSGPARRGIVATSSITSNSFGRTPSTYSLACHRAAVVMPVRHLSLSESRRENMKLFLSVAGKLGRTNFPEFIEHWGQKPFYRTGYALSAIAASSFFFSGFTSVVPYLISSAVAGYWYVGITDMRQVRHAVRRNYPVLGNFRYLLEGVGPEFHQYIVEGPLEGVPYTKEERSMAYRRSKPHMNHSMPFGTRLNVESVGYEWCNHSFFPTVVPHEKERTVIGGKDCLQKYSASLLNISGMSYGALSSRAVQALNKGAKMGHFYHNTGEGGLSPYHIQEGGDLVWNIGTGYFGCRTLEGKFDPVMFAEKAKLPQVKMIELKMSQGAKPGHGGLLPADKITSEISQMRNVPMGEDCASPPAHRAYPPTPQGLLSFIVKLRELSGGKPVGIKLCVGRVDELTALIHAMQSTGIKPDFITIDGGEGGTGAAPVEFSNSVGMPMMEGLILVNGLLRGAGIREDIKIIVSGKILSAFSMVRAWALGADVCNSARAFLFSLGCIQALKCNSNKCPTGITTSDPNLMQGLDVIEKSKRVYRFHNTSLHVAMELVGAMGLDDPHKLEPRHIMKRVSNTEVKTFEEMYPSVPMGSLLVGKGPKRFQLLWDEAVKNAATAP</sequence>
<dbReference type="SUPFAM" id="SSF51395">
    <property type="entry name" value="FMN-linked oxidoreductases"/>
    <property type="match status" value="1"/>
</dbReference>
<evidence type="ECO:0000313" key="3">
    <source>
        <dbReference type="EMBL" id="ORY53645.1"/>
    </source>
</evidence>
<accession>A0A1Y2D4Y5</accession>
<name>A0A1Y2D4Y5_9FUNG</name>
<dbReference type="OrthoDB" id="2127336at2759"/>
<comment type="similarity">
    <text evidence="1">Belongs to the glutamate synthase family.</text>
</comment>
<evidence type="ECO:0000313" key="4">
    <source>
        <dbReference type="Proteomes" id="UP000193642"/>
    </source>
</evidence>
<dbReference type="CDD" id="cd02808">
    <property type="entry name" value="GltS_FMN"/>
    <property type="match status" value="1"/>
</dbReference>
<dbReference type="Pfam" id="PF01645">
    <property type="entry name" value="Glu_synthase"/>
    <property type="match status" value="1"/>
</dbReference>
<dbReference type="GO" id="GO:0015930">
    <property type="term" value="F:glutamate synthase activity"/>
    <property type="evidence" value="ECO:0007669"/>
    <property type="project" value="InterPro"/>
</dbReference>
<feature type="domain" description="Glutamate synthase" evidence="2">
    <location>
        <begin position="234"/>
        <end position="553"/>
    </location>
</feature>
<dbReference type="InterPro" id="IPR013785">
    <property type="entry name" value="Aldolase_TIM"/>
</dbReference>
<dbReference type="GO" id="GO:0006537">
    <property type="term" value="P:glutamate biosynthetic process"/>
    <property type="evidence" value="ECO:0007669"/>
    <property type="project" value="InterPro"/>
</dbReference>
<dbReference type="PANTHER" id="PTHR43819">
    <property type="entry name" value="ARCHAEAL-TYPE GLUTAMATE SYNTHASE [NADPH]"/>
    <property type="match status" value="1"/>
</dbReference>
<dbReference type="Proteomes" id="UP000193642">
    <property type="component" value="Unassembled WGS sequence"/>
</dbReference>
<dbReference type="STRING" id="329046.A0A1Y2D4Y5"/>
<dbReference type="PANTHER" id="PTHR43819:SF1">
    <property type="entry name" value="ARCHAEAL-TYPE GLUTAMATE SYNTHASE [NADPH]"/>
    <property type="match status" value="1"/>
</dbReference>
<reference evidence="3 4" key="1">
    <citation type="submission" date="2016-07" db="EMBL/GenBank/DDBJ databases">
        <title>Pervasive Adenine N6-methylation of Active Genes in Fungi.</title>
        <authorList>
            <consortium name="DOE Joint Genome Institute"/>
            <person name="Mondo S.J."/>
            <person name="Dannebaum R.O."/>
            <person name="Kuo R.C."/>
            <person name="Labutti K."/>
            <person name="Haridas S."/>
            <person name="Kuo A."/>
            <person name="Salamov A."/>
            <person name="Ahrendt S.R."/>
            <person name="Lipzen A."/>
            <person name="Sullivan W."/>
            <person name="Andreopoulos W.B."/>
            <person name="Clum A."/>
            <person name="Lindquist E."/>
            <person name="Daum C."/>
            <person name="Ramamoorthy G.K."/>
            <person name="Gryganskyi A."/>
            <person name="Culley D."/>
            <person name="Magnuson J.K."/>
            <person name="James T.Y."/>
            <person name="O'Malley M.A."/>
            <person name="Stajich J.E."/>
            <person name="Spatafora J.W."/>
            <person name="Visel A."/>
            <person name="Grigoriev I.V."/>
        </authorList>
    </citation>
    <scope>NUCLEOTIDE SEQUENCE [LARGE SCALE GENOMIC DNA]</scope>
    <source>
        <strain evidence="3 4">JEL800</strain>
    </source>
</reference>
<proteinExistence type="inferred from homology"/>
<evidence type="ECO:0000259" key="2">
    <source>
        <dbReference type="Pfam" id="PF01645"/>
    </source>
</evidence>
<dbReference type="EMBL" id="MCGO01000001">
    <property type="protein sequence ID" value="ORY53645.1"/>
    <property type="molecule type" value="Genomic_DNA"/>
</dbReference>
<organism evidence="3 4">
    <name type="scientific">Rhizoclosmatium globosum</name>
    <dbReference type="NCBI Taxonomy" id="329046"/>
    <lineage>
        <taxon>Eukaryota</taxon>
        <taxon>Fungi</taxon>
        <taxon>Fungi incertae sedis</taxon>
        <taxon>Chytridiomycota</taxon>
        <taxon>Chytridiomycota incertae sedis</taxon>
        <taxon>Chytridiomycetes</taxon>
        <taxon>Chytridiales</taxon>
        <taxon>Chytriomycetaceae</taxon>
        <taxon>Rhizoclosmatium</taxon>
    </lineage>
</organism>
<evidence type="ECO:0000256" key="1">
    <source>
        <dbReference type="ARBA" id="ARBA00009716"/>
    </source>
</evidence>
<protein>
    <submittedName>
        <fullName evidence="3">FMN-linked oxidoreductase</fullName>
    </submittedName>
</protein>
<dbReference type="AlphaFoldDB" id="A0A1Y2D4Y5"/>
<gene>
    <name evidence="3" type="ORF">BCR33DRAFT_711026</name>
</gene>
<keyword evidence="4" id="KW-1185">Reference proteome</keyword>
<dbReference type="InterPro" id="IPR002932">
    <property type="entry name" value="Glu_synthdom"/>
</dbReference>
<comment type="caution">
    <text evidence="3">The sequence shown here is derived from an EMBL/GenBank/DDBJ whole genome shotgun (WGS) entry which is preliminary data.</text>
</comment>